<evidence type="ECO:0000256" key="3">
    <source>
        <dbReference type="SAM" id="MobiDB-lite"/>
    </source>
</evidence>
<dbReference type="InterPro" id="IPR044730">
    <property type="entry name" value="RNase_H-like_dom_plant"/>
</dbReference>
<keyword evidence="1" id="KW-0238">DNA-binding</keyword>
<keyword evidence="4" id="KW-0472">Membrane</keyword>
<dbReference type="PANTHER" id="PTHR33050:SF7">
    <property type="entry name" value="RIBONUCLEASE H"/>
    <property type="match status" value="1"/>
</dbReference>
<dbReference type="Gene3D" id="3.30.420.10">
    <property type="entry name" value="Ribonuclease H-like superfamily/Ribonuclease H"/>
    <property type="match status" value="1"/>
</dbReference>
<feature type="region of interest" description="Disordered" evidence="3">
    <location>
        <begin position="434"/>
        <end position="463"/>
    </location>
</feature>
<keyword evidence="6" id="KW-1185">Reference proteome</keyword>
<dbReference type="InterPro" id="IPR010998">
    <property type="entry name" value="Integrase_recombinase_N"/>
</dbReference>
<dbReference type="GO" id="GO:0003677">
    <property type="term" value="F:DNA binding"/>
    <property type="evidence" value="ECO:0007669"/>
    <property type="project" value="UniProtKB-KW"/>
</dbReference>
<protein>
    <submittedName>
        <fullName evidence="5">SPOSA6832_00583-mRNA-1:cds</fullName>
    </submittedName>
</protein>
<dbReference type="Proteomes" id="UP000243876">
    <property type="component" value="Unassembled WGS sequence"/>
</dbReference>
<dbReference type="PANTHER" id="PTHR33050">
    <property type="entry name" value="REVERSE TRANSCRIPTASE DOMAIN-CONTAINING PROTEIN"/>
    <property type="match status" value="1"/>
</dbReference>
<evidence type="ECO:0000313" key="5">
    <source>
        <dbReference type="EMBL" id="CEQ39075.1"/>
    </source>
</evidence>
<dbReference type="InterPro" id="IPR036397">
    <property type="entry name" value="RNaseH_sf"/>
</dbReference>
<dbReference type="GO" id="GO:0006310">
    <property type="term" value="P:DNA recombination"/>
    <property type="evidence" value="ECO:0007669"/>
    <property type="project" value="UniProtKB-KW"/>
</dbReference>
<feature type="region of interest" description="Disordered" evidence="3">
    <location>
        <begin position="1136"/>
        <end position="1157"/>
    </location>
</feature>
<proteinExistence type="predicted"/>
<evidence type="ECO:0000313" key="6">
    <source>
        <dbReference type="Proteomes" id="UP000243876"/>
    </source>
</evidence>
<feature type="transmembrane region" description="Helical" evidence="4">
    <location>
        <begin position="1291"/>
        <end position="1308"/>
    </location>
</feature>
<name>A0A0D6EHL3_SPOSA</name>
<evidence type="ECO:0000256" key="1">
    <source>
        <dbReference type="ARBA" id="ARBA00023125"/>
    </source>
</evidence>
<dbReference type="OrthoDB" id="3249498at2759"/>
<keyword evidence="4" id="KW-1133">Transmembrane helix</keyword>
<sequence>MPAPLLLGPKETFSTDYSATCDLLRALLAYLEDPSEDAAEAARTLVRRRGGNRVGKTFWSSALQAVIDADADRTDDDSPLDIRTGVDEFDSALREGSLAELERDETRLVLFTKNGKARMRRNEPSPSVAPSSAASTLGRVEANPVDVRAALEAEVNDPNEDPVSFDQDEPLDFGGTFLLGEEEDLAPTRSIPRQSMARRASTARSAARRPTAESFFPLDQPIAGTSSTSIEPHEDDNLDAELDAVVLRHLSALPHRADPTLPKNVVRTHELAVRYGANSARELVRAQARASRAYGIPADVCEAIIRNEYVDLGKIHAHDPALEHNSRIASELPDLFVQGPSPSSKIADAHSWLVAFDKLRQYTLRFYPHRADELRVYRDWFSGRVARDPERFATYRDYDAHYRQHLGEPGFGHTLEDATKDAAAISTFFAALPSSAGGGSTSSRRSRSDDDEGSSSSKRPKNAWPRDVCRKFNFNAAHDETECKSFRPPRRHVCRDCGMRVEEERSDEDVRMELLLGASVSDERPGEDYRLPGTGPTPRLRRALNFPSSAPPTTPAVDRTYSDPPLPSVPRSILEDPTIAGTIARAPHLFDVDTPFRVNAVAALLRFHPNRPLIDSVLKGLRHGFWPGFEGEMDHSSLGPDPIELSEDDHDFIAMQLNKDYEKGYLSMPFAKLLPGMVVSPMFVVRIEGRKPRAVVDQTASGLNDGVDRDVARVTYDTIAELGRLLRYRRRRSEDKDGVLWRSDVSGAFRTLPVAVQWQVRQVHRSRRRDRHTNRYETIYYVDRRVVFGGRFSPRLWCTVMNVILAGVKQHLGLEFPLAYVDDAFGLDTSGFSLPVTNPTTGETRSVPCDQARLLLVWNFVGCPWEWDKQLSGKRLVVLGHLVDSDALTVSLPEAAKQGFADSVANFLAPGKQPLVAFQRLAGYGNWICTSLPFAKFALVSIYEKMRGKSRRNGSIWINTAVRRNLAWLVRELSTAPPLDLLDPALEPWGFDEADLVLFTDACLRSNDPSCSGLGFWYASNQRRVPFFARLDPPLQDIILAEALAVHSAIEMALAQELAHSRLLICTDSSASVYAYDAGRGEGPLLELVRDSYRALAAAGIDLRIRHVQGERNKTADTLSRQRPTVLHRWGYQDERVSREEAHSNLPPSAKRPPPPSLAELVRSANELLAAALESSTIDKYRSALRLHWFPFLRTYRLSAPPSPRTLVLFITFLQGRLTTLNGVLSAVSWFYRLQVDNWGHIIGHPLVAAAKTAFKKRHARKIRRAPPFFPEHVLAAARHALRPGAVYDDFLFAFMVVVGFGALLRLAEMTRQTKADYRDPRKYIRRDSVAVVPGEVFSFHLPYHKADRLYAGSGVTIVAANSTMDFNFVTLCQAFLRRRDAVATGSPYLFVHADGSLPSRSFFQRRLALIDPSLRPHGMRAGGATFLASRGARPDVIKRLGRWSGDGWTIYLRDNPAVAAAVQRVELAQ</sequence>
<accession>A0A0D6EHL3</accession>
<dbReference type="Gene3D" id="1.10.443.10">
    <property type="entry name" value="Intergrase catalytic core"/>
    <property type="match status" value="1"/>
</dbReference>
<feature type="region of interest" description="Disordered" evidence="3">
    <location>
        <begin position="117"/>
        <end position="140"/>
    </location>
</feature>
<feature type="compositionally biased region" description="Low complexity" evidence="3">
    <location>
        <begin position="124"/>
        <end position="135"/>
    </location>
</feature>
<dbReference type="InterPro" id="IPR013762">
    <property type="entry name" value="Integrase-like_cat_sf"/>
</dbReference>
<keyword evidence="2" id="KW-0233">DNA recombination</keyword>
<keyword evidence="4" id="KW-0812">Transmembrane</keyword>
<dbReference type="GO" id="GO:0015074">
    <property type="term" value="P:DNA integration"/>
    <property type="evidence" value="ECO:0007669"/>
    <property type="project" value="InterPro"/>
</dbReference>
<dbReference type="InterPro" id="IPR052055">
    <property type="entry name" value="Hepadnavirus_pol/RT"/>
</dbReference>
<feature type="compositionally biased region" description="Low complexity" evidence="3">
    <location>
        <begin position="197"/>
        <end position="209"/>
    </location>
</feature>
<evidence type="ECO:0000256" key="4">
    <source>
        <dbReference type="SAM" id="Phobius"/>
    </source>
</evidence>
<dbReference type="InterPro" id="IPR011010">
    <property type="entry name" value="DNA_brk_join_enz"/>
</dbReference>
<feature type="region of interest" description="Disordered" evidence="3">
    <location>
        <begin position="182"/>
        <end position="211"/>
    </location>
</feature>
<reference evidence="6" key="1">
    <citation type="submission" date="2015-02" db="EMBL/GenBank/DDBJ databases">
        <authorList>
            <person name="Gon?alves P."/>
        </authorList>
    </citation>
    <scope>NUCLEOTIDE SEQUENCE [LARGE SCALE GENOMIC DNA]</scope>
</reference>
<dbReference type="SUPFAM" id="SSF56349">
    <property type="entry name" value="DNA breaking-rejoining enzymes"/>
    <property type="match status" value="1"/>
</dbReference>
<dbReference type="CDD" id="cd06222">
    <property type="entry name" value="RNase_H_like"/>
    <property type="match status" value="1"/>
</dbReference>
<organism evidence="5 6">
    <name type="scientific">Sporidiobolus salmonicolor</name>
    <name type="common">Yeast-like fungus</name>
    <name type="synonym">Sporobolomyces salmonicolor</name>
    <dbReference type="NCBI Taxonomy" id="5005"/>
    <lineage>
        <taxon>Eukaryota</taxon>
        <taxon>Fungi</taxon>
        <taxon>Dikarya</taxon>
        <taxon>Basidiomycota</taxon>
        <taxon>Pucciniomycotina</taxon>
        <taxon>Microbotryomycetes</taxon>
        <taxon>Sporidiobolales</taxon>
        <taxon>Sporidiobolaceae</taxon>
        <taxon>Sporobolomyces</taxon>
    </lineage>
</organism>
<dbReference type="Gene3D" id="1.10.150.130">
    <property type="match status" value="1"/>
</dbReference>
<dbReference type="InterPro" id="IPR043502">
    <property type="entry name" value="DNA/RNA_pol_sf"/>
</dbReference>
<dbReference type="SUPFAM" id="SSF56672">
    <property type="entry name" value="DNA/RNA polymerases"/>
    <property type="match status" value="1"/>
</dbReference>
<evidence type="ECO:0000256" key="2">
    <source>
        <dbReference type="ARBA" id="ARBA00023172"/>
    </source>
</evidence>
<dbReference type="EMBL" id="CENE01000002">
    <property type="protein sequence ID" value="CEQ39075.1"/>
    <property type="molecule type" value="Genomic_DNA"/>
</dbReference>
<gene>
    <name evidence="5" type="primary">SPOSA6832_00583</name>
</gene>
<feature type="region of interest" description="Disordered" evidence="3">
    <location>
        <begin position="546"/>
        <end position="572"/>
    </location>
</feature>